<reference evidence="2 3" key="1">
    <citation type="submission" date="2018-10" db="EMBL/GenBank/DDBJ databases">
        <title>Genomic Encyclopedia of Archaeal and Bacterial Type Strains, Phase II (KMG-II): from individual species to whole genera.</title>
        <authorList>
            <person name="Goeker M."/>
        </authorList>
    </citation>
    <scope>NUCLEOTIDE SEQUENCE [LARGE SCALE GENOMIC DNA]</scope>
    <source>
        <strain evidence="2 3">DSM 18602</strain>
    </source>
</reference>
<sequence length="227" mass="26188">MIDTFYIGAYWKYRQERLQPVVEKTVGVLNGLKKVDKQFMTWYELGGSRKKALEKMFNTDHDSVNEAYQKMIRKNDIDQQGYSKVGFQFSLWSGHSDDETSNISIIAGTHSDHIANNCIVSIPDDGEARSRLLRLDKVKSVINILIDNWDPEIVILKSSTLSRTLQSTNRLGWVSYFAQPQRLAENSGLVHEKAYHGQGDLFYLDGELLVDYSRMEDFRPLKELSNW</sequence>
<dbReference type="OrthoDB" id="1494206at2"/>
<comment type="caution">
    <text evidence="2">The sequence shown here is derived from an EMBL/GenBank/DDBJ whole genome shotgun (WGS) entry which is preliminary data.</text>
</comment>
<evidence type="ECO:0000259" key="1">
    <source>
        <dbReference type="Pfam" id="PF15579"/>
    </source>
</evidence>
<protein>
    <recommendedName>
        <fullName evidence="1">Immunity protein 52 domain-containing protein</fullName>
    </recommendedName>
</protein>
<accession>A0A495J352</accession>
<dbReference type="RefSeq" id="WP_121198367.1">
    <property type="nucleotide sequence ID" value="NZ_RBKU01000001.1"/>
</dbReference>
<evidence type="ECO:0000313" key="2">
    <source>
        <dbReference type="EMBL" id="RKR82798.1"/>
    </source>
</evidence>
<organism evidence="2 3">
    <name type="scientific">Mucilaginibacter gracilis</name>
    <dbReference type="NCBI Taxonomy" id="423350"/>
    <lineage>
        <taxon>Bacteria</taxon>
        <taxon>Pseudomonadati</taxon>
        <taxon>Bacteroidota</taxon>
        <taxon>Sphingobacteriia</taxon>
        <taxon>Sphingobacteriales</taxon>
        <taxon>Sphingobacteriaceae</taxon>
        <taxon>Mucilaginibacter</taxon>
    </lineage>
</organism>
<evidence type="ECO:0000313" key="3">
    <source>
        <dbReference type="Proteomes" id="UP000268007"/>
    </source>
</evidence>
<dbReference type="AlphaFoldDB" id="A0A495J352"/>
<gene>
    <name evidence="2" type="ORF">BDD43_2987</name>
</gene>
<name>A0A495J352_9SPHI</name>
<keyword evidence="3" id="KW-1185">Reference proteome</keyword>
<dbReference type="Proteomes" id="UP000268007">
    <property type="component" value="Unassembled WGS sequence"/>
</dbReference>
<feature type="domain" description="Immunity protein 52" evidence="1">
    <location>
        <begin position="3"/>
        <end position="179"/>
    </location>
</feature>
<proteinExistence type="predicted"/>
<dbReference type="InterPro" id="IPR028969">
    <property type="entry name" value="Imm52"/>
</dbReference>
<dbReference type="Pfam" id="PF15579">
    <property type="entry name" value="Imm52"/>
    <property type="match status" value="1"/>
</dbReference>
<dbReference type="EMBL" id="RBKU01000001">
    <property type="protein sequence ID" value="RKR82798.1"/>
    <property type="molecule type" value="Genomic_DNA"/>
</dbReference>